<evidence type="ECO:0000313" key="3">
    <source>
        <dbReference type="EMBL" id="CAH01936.1"/>
    </source>
</evidence>
<feature type="region of interest" description="Disordered" evidence="1">
    <location>
        <begin position="333"/>
        <end position="417"/>
    </location>
</feature>
<dbReference type="InterPro" id="IPR037524">
    <property type="entry name" value="PA14/GLEYA"/>
</dbReference>
<protein>
    <submittedName>
        <fullName evidence="3">KLLA0B00308p</fullName>
    </submittedName>
</protein>
<dbReference type="Gene3D" id="2.60.120.1560">
    <property type="match status" value="1"/>
</dbReference>
<dbReference type="eggNOG" id="ENOG502QPQC">
    <property type="taxonomic scope" value="Eukaryota"/>
</dbReference>
<feature type="compositionally biased region" description="Polar residues" evidence="1">
    <location>
        <begin position="357"/>
        <end position="384"/>
    </location>
</feature>
<organism evidence="3 4">
    <name type="scientific">Kluyveromyces lactis (strain ATCC 8585 / CBS 2359 / DSM 70799 / NBRC 1267 / NRRL Y-1140 / WM37)</name>
    <name type="common">Yeast</name>
    <name type="synonym">Candida sphaerica</name>
    <dbReference type="NCBI Taxonomy" id="284590"/>
    <lineage>
        <taxon>Eukaryota</taxon>
        <taxon>Fungi</taxon>
        <taxon>Dikarya</taxon>
        <taxon>Ascomycota</taxon>
        <taxon>Saccharomycotina</taxon>
        <taxon>Saccharomycetes</taxon>
        <taxon>Saccharomycetales</taxon>
        <taxon>Saccharomycetaceae</taxon>
        <taxon>Kluyveromyces</taxon>
    </lineage>
</organism>
<feature type="compositionally biased region" description="Low complexity" evidence="1">
    <location>
        <begin position="406"/>
        <end position="417"/>
    </location>
</feature>
<dbReference type="PROSITE" id="PS51820">
    <property type="entry name" value="PA14"/>
    <property type="match status" value="1"/>
</dbReference>
<dbReference type="InterPro" id="IPR001389">
    <property type="entry name" value="Flocculin"/>
</dbReference>
<dbReference type="AlphaFoldDB" id="Q6CWZ6"/>
<feature type="domain" description="PA14" evidence="2">
    <location>
        <begin position="1"/>
        <end position="138"/>
    </location>
</feature>
<evidence type="ECO:0000259" key="2">
    <source>
        <dbReference type="PROSITE" id="PS51820"/>
    </source>
</evidence>
<accession>Q6CWZ6</accession>
<keyword evidence="4" id="KW-1185">Reference proteome</keyword>
<dbReference type="HOGENOM" id="CLU_024698_0_0_1"/>
<name>Q6CWZ6_KLULA</name>
<sequence>MTIQTVACYIPINGTLPAAFNYPETLTLSNFTMLLSGYFYAPKSGEYQFKINRADDLAYANIGAGSAFDCCQKSDTVSNPAASDLITELGASSNATVNLQAGVFYPLRLLYINRYGNLGLEFQFVDADGILHETFDDYVYNFPDDSLGNICPMSVTTTTVPWTQTVTSTYTTETAYEVSDGSSTTAILVVVETPEVQTDTTTYTPWTGTTSNTIGTETVTETGSDGIPTVKTIYTVETPEGQTATTVYTSWTGEYTTTFATEIVTSTGEDGIPTIKAIYSVETPAETKPTFSGWASNTITSDVTSTQPTFSLTTVTTTSNGVTTVYTTTCPIDTTTTESASNEYHTSKSEIDETSTRETSFATGTNKDQSSSVEVTTASQNAEVSSAEIAITSDVSSESETRQAQTSSTAETRVVTTTTASTSNLISTYEGSAVKLLATPFIAVILALL</sequence>
<gene>
    <name evidence="3" type="ORF">KLLA0_B00308g</name>
</gene>
<feature type="compositionally biased region" description="Basic and acidic residues" evidence="1">
    <location>
        <begin position="345"/>
        <end position="356"/>
    </location>
</feature>
<proteinExistence type="predicted"/>
<evidence type="ECO:0000256" key="1">
    <source>
        <dbReference type="SAM" id="MobiDB-lite"/>
    </source>
</evidence>
<dbReference type="RefSeq" id="XP_451543.1">
    <property type="nucleotide sequence ID" value="XM_451543.1"/>
</dbReference>
<dbReference type="Pfam" id="PF00624">
    <property type="entry name" value="Flocculin"/>
    <property type="match status" value="2"/>
</dbReference>
<dbReference type="GO" id="GO:0000128">
    <property type="term" value="P:flocculation"/>
    <property type="evidence" value="ECO:0007669"/>
    <property type="project" value="InterPro"/>
</dbReference>
<dbReference type="GeneID" id="2897239"/>
<dbReference type="EMBL" id="CR382122">
    <property type="protein sequence ID" value="CAH01936.1"/>
    <property type="molecule type" value="Genomic_DNA"/>
</dbReference>
<dbReference type="InParanoid" id="Q6CWZ6"/>
<feature type="compositionally biased region" description="Polar residues" evidence="1">
    <location>
        <begin position="393"/>
        <end position="405"/>
    </location>
</feature>
<dbReference type="InterPro" id="IPR018871">
    <property type="entry name" value="GLEYA_adhesin_domain"/>
</dbReference>
<evidence type="ECO:0000313" key="4">
    <source>
        <dbReference type="Proteomes" id="UP000000598"/>
    </source>
</evidence>
<dbReference type="PaxDb" id="284590-Q6CWZ6"/>
<dbReference type="KEGG" id="kla:KLLA0_B00308g"/>
<reference evidence="3 4" key="1">
    <citation type="journal article" date="2004" name="Nature">
        <title>Genome evolution in yeasts.</title>
        <authorList>
            <consortium name="Genolevures"/>
            <person name="Dujon B."/>
            <person name="Sherman D."/>
            <person name="Fischer G."/>
            <person name="Durrens P."/>
            <person name="Casaregola S."/>
            <person name="Lafontaine I."/>
            <person name="de Montigny J."/>
            <person name="Marck C."/>
            <person name="Neuveglise C."/>
            <person name="Talla E."/>
            <person name="Goffard N."/>
            <person name="Frangeul L."/>
            <person name="Aigle M."/>
            <person name="Anthouard V."/>
            <person name="Babour A."/>
            <person name="Barbe V."/>
            <person name="Barnay S."/>
            <person name="Blanchin S."/>
            <person name="Beckerich J.M."/>
            <person name="Beyne E."/>
            <person name="Bleykasten C."/>
            <person name="Boisrame A."/>
            <person name="Boyer J."/>
            <person name="Cattolico L."/>
            <person name="Confanioleri F."/>
            <person name="de Daruvar A."/>
            <person name="Despons L."/>
            <person name="Fabre E."/>
            <person name="Fairhead C."/>
            <person name="Ferry-Dumazet H."/>
            <person name="Groppi A."/>
            <person name="Hantraye F."/>
            <person name="Hennequin C."/>
            <person name="Jauniaux N."/>
            <person name="Joyet P."/>
            <person name="Kachouri R."/>
            <person name="Kerrest A."/>
            <person name="Koszul R."/>
            <person name="Lemaire M."/>
            <person name="Lesur I."/>
            <person name="Ma L."/>
            <person name="Muller H."/>
            <person name="Nicaud J.M."/>
            <person name="Nikolski M."/>
            <person name="Oztas S."/>
            <person name="Ozier-Kalogeropoulos O."/>
            <person name="Pellenz S."/>
            <person name="Potier S."/>
            <person name="Richard G.F."/>
            <person name="Straub M.L."/>
            <person name="Suleau A."/>
            <person name="Swennene D."/>
            <person name="Tekaia F."/>
            <person name="Wesolowski-Louvel M."/>
            <person name="Westhof E."/>
            <person name="Wirth B."/>
            <person name="Zeniou-Meyer M."/>
            <person name="Zivanovic I."/>
            <person name="Bolotin-Fukuhara M."/>
            <person name="Thierry A."/>
            <person name="Bouchier C."/>
            <person name="Caudron B."/>
            <person name="Scarpelli C."/>
            <person name="Gaillardin C."/>
            <person name="Weissenbach J."/>
            <person name="Wincker P."/>
            <person name="Souciet J.L."/>
        </authorList>
    </citation>
    <scope>NUCLEOTIDE SEQUENCE [LARGE SCALE GENOMIC DNA]</scope>
    <source>
        <strain evidence="4">ATCC 8585 / CBS 2359 / DSM 70799 / NBRC 1267 / NRRL Y-1140 / WM37</strain>
    </source>
</reference>
<dbReference type="Pfam" id="PF10528">
    <property type="entry name" value="GLEYA"/>
    <property type="match status" value="1"/>
</dbReference>
<dbReference type="Proteomes" id="UP000000598">
    <property type="component" value="Chromosome B"/>
</dbReference>